<dbReference type="RefSeq" id="WP_266123478.1">
    <property type="nucleotide sequence ID" value="NZ_JAJHNU010000004.1"/>
</dbReference>
<proteinExistence type="predicted"/>
<evidence type="ECO:0000313" key="1">
    <source>
        <dbReference type="EMBL" id="MDN4122297.1"/>
    </source>
</evidence>
<evidence type="ECO:0008006" key="3">
    <source>
        <dbReference type="Google" id="ProtNLM"/>
    </source>
</evidence>
<dbReference type="Proteomes" id="UP001168613">
    <property type="component" value="Unassembled WGS sequence"/>
</dbReference>
<name>A0ABT8EM68_9BURK</name>
<accession>A0ABT8EM68</accession>
<dbReference type="EMBL" id="JAJHNU010000004">
    <property type="protein sequence ID" value="MDN4122297.1"/>
    <property type="molecule type" value="Genomic_DNA"/>
</dbReference>
<evidence type="ECO:0000313" key="2">
    <source>
        <dbReference type="Proteomes" id="UP001168613"/>
    </source>
</evidence>
<gene>
    <name evidence="1" type="ORF">LMS43_13465</name>
</gene>
<sequence length="146" mass="16784">MELPFPIRQECPPGACICQREQLLQAPYADQRILRLTREEEKKLVARLEKLRSLDDLWHMQTLLYEQLGIKLIVQPGQNEVRTVRGLHIELEAQVGLCRKTTQHIPAAIRKGLEANLQIVYELLDQYPLVNGQTSLFATGDEARKD</sequence>
<organism evidence="1 2">
    <name type="scientific">Alcaligenes endophyticus</name>
    <dbReference type="NCBI Taxonomy" id="1929088"/>
    <lineage>
        <taxon>Bacteria</taxon>
        <taxon>Pseudomonadati</taxon>
        <taxon>Pseudomonadota</taxon>
        <taxon>Betaproteobacteria</taxon>
        <taxon>Burkholderiales</taxon>
        <taxon>Alcaligenaceae</taxon>
        <taxon>Alcaligenes</taxon>
    </lineage>
</organism>
<reference evidence="1" key="1">
    <citation type="submission" date="2021-11" db="EMBL/GenBank/DDBJ databases">
        <title>Draft genome sequence of Alcaligenes endophyticus type strain CCUG 75668T.</title>
        <authorList>
            <person name="Salva-Serra F."/>
            <person name="Duran R.E."/>
            <person name="Seeger M."/>
            <person name="Moore E.R.B."/>
            <person name="Jaen-Luchoro D."/>
        </authorList>
    </citation>
    <scope>NUCLEOTIDE SEQUENCE</scope>
    <source>
        <strain evidence="1">CCUG 75668</strain>
    </source>
</reference>
<protein>
    <recommendedName>
        <fullName evidence="3">Ribosomal protein S3AE</fullName>
    </recommendedName>
</protein>
<comment type="caution">
    <text evidence="1">The sequence shown here is derived from an EMBL/GenBank/DDBJ whole genome shotgun (WGS) entry which is preliminary data.</text>
</comment>
<keyword evidence="2" id="KW-1185">Reference proteome</keyword>